<evidence type="ECO:0000313" key="1">
    <source>
        <dbReference type="EMBL" id="GER28961.1"/>
    </source>
</evidence>
<dbReference type="EMBL" id="BKCP01003335">
    <property type="protein sequence ID" value="GER28961.1"/>
    <property type="molecule type" value="Genomic_DNA"/>
</dbReference>
<comment type="caution">
    <text evidence="1">The sequence shown here is derived from an EMBL/GenBank/DDBJ whole genome shotgun (WGS) entry which is preliminary data.</text>
</comment>
<dbReference type="Proteomes" id="UP000325081">
    <property type="component" value="Unassembled WGS sequence"/>
</dbReference>
<protein>
    <submittedName>
        <fullName evidence="1">Gamma carbonic anhydrase 3</fullName>
    </submittedName>
</protein>
<reference evidence="2" key="1">
    <citation type="journal article" date="2019" name="Curr. Biol.">
        <title>Genome Sequence of Striga asiatica Provides Insight into the Evolution of Plant Parasitism.</title>
        <authorList>
            <person name="Yoshida S."/>
            <person name="Kim S."/>
            <person name="Wafula E.K."/>
            <person name="Tanskanen J."/>
            <person name="Kim Y.M."/>
            <person name="Honaas L."/>
            <person name="Yang Z."/>
            <person name="Spallek T."/>
            <person name="Conn C.E."/>
            <person name="Ichihashi Y."/>
            <person name="Cheong K."/>
            <person name="Cui S."/>
            <person name="Der J.P."/>
            <person name="Gundlach H."/>
            <person name="Jiao Y."/>
            <person name="Hori C."/>
            <person name="Ishida J.K."/>
            <person name="Kasahara H."/>
            <person name="Kiba T."/>
            <person name="Kim M.S."/>
            <person name="Koo N."/>
            <person name="Laohavisit A."/>
            <person name="Lee Y.H."/>
            <person name="Lumba S."/>
            <person name="McCourt P."/>
            <person name="Mortimer J.C."/>
            <person name="Mutuku J.M."/>
            <person name="Nomura T."/>
            <person name="Sasaki-Sekimoto Y."/>
            <person name="Seto Y."/>
            <person name="Wang Y."/>
            <person name="Wakatake T."/>
            <person name="Sakakibara H."/>
            <person name="Demura T."/>
            <person name="Yamaguchi S."/>
            <person name="Yoneyama K."/>
            <person name="Manabe R.I."/>
            <person name="Nelson D.C."/>
            <person name="Schulman A.H."/>
            <person name="Timko M.P."/>
            <person name="dePamphilis C.W."/>
            <person name="Choi D."/>
            <person name="Shirasu K."/>
        </authorList>
    </citation>
    <scope>NUCLEOTIDE SEQUENCE [LARGE SCALE GENOMIC DNA]</scope>
    <source>
        <strain evidence="2">cv. UVA1</strain>
    </source>
</reference>
<evidence type="ECO:0000313" key="2">
    <source>
        <dbReference type="Proteomes" id="UP000325081"/>
    </source>
</evidence>
<dbReference type="AlphaFoldDB" id="A0A5A7P8G7"/>
<accession>A0A5A7P8G7</accession>
<sequence length="170" mass="17877">MASFCSHSILRPPTSVPAKSLISSDASLCAAYLILRAHTPFITAGTSAIILSQPHPTKMASFCSHSILRPPTSVPAKSLISSDASLCGAYLILRAHTPFITAGTLSRPPRAVSPQTYVYPDPIPEFADAVNNSFYLKCDVGGADDLGSDVANDCIIGEEGPGLILWLGFS</sequence>
<gene>
    <name evidence="1" type="ORF">STAS_04788</name>
</gene>
<organism evidence="1 2">
    <name type="scientific">Striga asiatica</name>
    <name type="common">Asiatic witchweed</name>
    <name type="synonym">Buchnera asiatica</name>
    <dbReference type="NCBI Taxonomy" id="4170"/>
    <lineage>
        <taxon>Eukaryota</taxon>
        <taxon>Viridiplantae</taxon>
        <taxon>Streptophyta</taxon>
        <taxon>Embryophyta</taxon>
        <taxon>Tracheophyta</taxon>
        <taxon>Spermatophyta</taxon>
        <taxon>Magnoliopsida</taxon>
        <taxon>eudicotyledons</taxon>
        <taxon>Gunneridae</taxon>
        <taxon>Pentapetalae</taxon>
        <taxon>asterids</taxon>
        <taxon>lamiids</taxon>
        <taxon>Lamiales</taxon>
        <taxon>Orobanchaceae</taxon>
        <taxon>Buchnereae</taxon>
        <taxon>Striga</taxon>
    </lineage>
</organism>
<name>A0A5A7P8G7_STRAF</name>
<keyword evidence="2" id="KW-1185">Reference proteome</keyword>
<proteinExistence type="predicted"/>
<dbReference type="OrthoDB" id="1924990at2759"/>